<dbReference type="EMBL" id="JACCEW010000001">
    <property type="protein sequence ID" value="NYT35577.1"/>
    <property type="molecule type" value="Genomic_DNA"/>
</dbReference>
<dbReference type="OrthoDB" id="8694542at2"/>
<sequence length="72" mass="8724">MDQWKNWLEQALQQFEELKAAEKVLYTRLQEAERINDFALSASLREQWFRMKVRTLALNNEIVEHLDKQPPH</sequence>
<proteinExistence type="predicted"/>
<protein>
    <recommendedName>
        <fullName evidence="3">DUF465 domain-containing protein</fullName>
    </recommendedName>
</protein>
<gene>
    <name evidence="1" type="ORF">H0A68_01730</name>
</gene>
<evidence type="ECO:0000313" key="2">
    <source>
        <dbReference type="Proteomes" id="UP000580517"/>
    </source>
</evidence>
<evidence type="ECO:0008006" key="3">
    <source>
        <dbReference type="Google" id="ProtNLM"/>
    </source>
</evidence>
<name>A0A853F6J2_9BURK</name>
<dbReference type="AlphaFoldDB" id="A0A853F6J2"/>
<evidence type="ECO:0000313" key="1">
    <source>
        <dbReference type="EMBL" id="NYT35577.1"/>
    </source>
</evidence>
<organism evidence="1 2">
    <name type="scientific">Allopusillimonas soli</name>
    <dbReference type="NCBI Taxonomy" id="659016"/>
    <lineage>
        <taxon>Bacteria</taxon>
        <taxon>Pseudomonadati</taxon>
        <taxon>Pseudomonadota</taxon>
        <taxon>Betaproteobacteria</taxon>
        <taxon>Burkholderiales</taxon>
        <taxon>Alcaligenaceae</taxon>
        <taxon>Allopusillimonas</taxon>
    </lineage>
</organism>
<accession>A0A853F6J2</accession>
<comment type="caution">
    <text evidence="1">The sequence shown here is derived from an EMBL/GenBank/DDBJ whole genome shotgun (WGS) entry which is preliminary data.</text>
</comment>
<keyword evidence="2" id="KW-1185">Reference proteome</keyword>
<dbReference type="Proteomes" id="UP000580517">
    <property type="component" value="Unassembled WGS sequence"/>
</dbReference>
<reference evidence="1 2" key="1">
    <citation type="submission" date="2020-07" db="EMBL/GenBank/DDBJ databases">
        <title>Taxonomic revisions and descriptions of new bacterial species based on genomic comparisons in the high-G+C-content subgroup of the family Alcaligenaceae.</title>
        <authorList>
            <person name="Szabo A."/>
            <person name="Felfoldi T."/>
        </authorList>
    </citation>
    <scope>NUCLEOTIDE SEQUENCE [LARGE SCALE GENOMIC DNA]</scope>
    <source>
        <strain evidence="1 2">DSM 25264</strain>
    </source>
</reference>
<dbReference type="RefSeq" id="WP_129967457.1">
    <property type="nucleotide sequence ID" value="NZ_JACCEW010000001.1"/>
</dbReference>